<evidence type="ECO:0000313" key="2">
    <source>
        <dbReference type="Proteomes" id="UP000326565"/>
    </source>
</evidence>
<accession>A0A5N5XHM7</accession>
<gene>
    <name evidence="1" type="ORF">BDV29DRAFT_151615</name>
</gene>
<keyword evidence="2" id="KW-1185">Reference proteome</keyword>
<evidence type="ECO:0008006" key="3">
    <source>
        <dbReference type="Google" id="ProtNLM"/>
    </source>
</evidence>
<dbReference type="InterPro" id="IPR036866">
    <property type="entry name" value="RibonucZ/Hydroxyglut_hydro"/>
</dbReference>
<dbReference type="Proteomes" id="UP000326565">
    <property type="component" value="Unassembled WGS sequence"/>
</dbReference>
<dbReference type="OrthoDB" id="536211at2759"/>
<organism evidence="1 2">
    <name type="scientific">Aspergillus leporis</name>
    <dbReference type="NCBI Taxonomy" id="41062"/>
    <lineage>
        <taxon>Eukaryota</taxon>
        <taxon>Fungi</taxon>
        <taxon>Dikarya</taxon>
        <taxon>Ascomycota</taxon>
        <taxon>Pezizomycotina</taxon>
        <taxon>Eurotiomycetes</taxon>
        <taxon>Eurotiomycetidae</taxon>
        <taxon>Eurotiales</taxon>
        <taxon>Aspergillaceae</taxon>
        <taxon>Aspergillus</taxon>
        <taxon>Aspergillus subgen. Circumdati</taxon>
    </lineage>
</organism>
<protein>
    <recommendedName>
        <fullName evidence="3">Metallo-beta-lactamase domain-containing protein</fullName>
    </recommendedName>
</protein>
<evidence type="ECO:0000313" key="1">
    <source>
        <dbReference type="EMBL" id="KAB8079697.1"/>
    </source>
</evidence>
<name>A0A5N5XHM7_9EURO</name>
<dbReference type="AlphaFoldDB" id="A0A5N5XHM7"/>
<reference evidence="1 2" key="1">
    <citation type="submission" date="2019-04" db="EMBL/GenBank/DDBJ databases">
        <title>Friends and foes A comparative genomics study of 23 Aspergillus species from section Flavi.</title>
        <authorList>
            <consortium name="DOE Joint Genome Institute"/>
            <person name="Kjaerbolling I."/>
            <person name="Vesth T."/>
            <person name="Frisvad J.C."/>
            <person name="Nybo J.L."/>
            <person name="Theobald S."/>
            <person name="Kildgaard S."/>
            <person name="Isbrandt T."/>
            <person name="Kuo A."/>
            <person name="Sato A."/>
            <person name="Lyhne E.K."/>
            <person name="Kogle M.E."/>
            <person name="Wiebenga A."/>
            <person name="Kun R.S."/>
            <person name="Lubbers R.J."/>
            <person name="Makela M.R."/>
            <person name="Barry K."/>
            <person name="Chovatia M."/>
            <person name="Clum A."/>
            <person name="Daum C."/>
            <person name="Haridas S."/>
            <person name="He G."/>
            <person name="LaButti K."/>
            <person name="Lipzen A."/>
            <person name="Mondo S."/>
            <person name="Riley R."/>
            <person name="Salamov A."/>
            <person name="Simmons B.A."/>
            <person name="Magnuson J.K."/>
            <person name="Henrissat B."/>
            <person name="Mortensen U.H."/>
            <person name="Larsen T.O."/>
            <person name="Devries R.P."/>
            <person name="Grigoriev I.V."/>
            <person name="Machida M."/>
            <person name="Baker S.E."/>
            <person name="Andersen M.R."/>
        </authorList>
    </citation>
    <scope>NUCLEOTIDE SEQUENCE [LARGE SCALE GENOMIC DNA]</scope>
    <source>
        <strain evidence="1 2">CBS 151.66</strain>
    </source>
</reference>
<sequence>MGTIFFGSPILVKDFPEAKCVATSSVVDCVKGALSGENLCLWKGMFPNGQIPNEQTVPKPLPTNSEFSIDDHSLFRIDVVLLDTQCSSFLHVPNLKLVVSGDIVYGECSQHFGEANTTEKRKHWLDALDQIAALEPSIVVLGHKRESQADGPYLIELTKEYILGFEKN</sequence>
<dbReference type="EMBL" id="ML732149">
    <property type="protein sequence ID" value="KAB8079697.1"/>
    <property type="molecule type" value="Genomic_DNA"/>
</dbReference>
<dbReference type="SUPFAM" id="SSF56281">
    <property type="entry name" value="Metallo-hydrolase/oxidoreductase"/>
    <property type="match status" value="1"/>
</dbReference>
<dbReference type="Gene3D" id="3.60.15.10">
    <property type="entry name" value="Ribonuclease Z/Hydroxyacylglutathione hydrolase-like"/>
    <property type="match status" value="1"/>
</dbReference>
<proteinExistence type="predicted"/>